<evidence type="ECO:0000313" key="3">
    <source>
        <dbReference type="Proteomes" id="UP000186246"/>
    </source>
</evidence>
<sequence length="376" mass="43470">MKKVAFIDTQSVGNFHEIFNLSLLYIMSQSFERVEYFASKSSIENLKSKISSNPTPENIIFKQIYVPEGSTSWQIMLRNLYGAIKTFFLIIRFRKNKIFLGSLNSFSTPYLNLVSRVLKTEINIVCHGELEYVIKKDIPLFKPLRIYKKLIFSFLQKKIHPGITLLLLGDSIRTNLVALFPQNSNRYSVMNHPYFFKKNNTKPKEKSKILNLGVVGFVSKEKGIDDFFLLAEYLREDIEKKNLKLNIIGSHNYNIADYPLVNFIANKSEKLTIDRFNNEIEKLDAVLFFYNSTMYKLTASGAIFDAINNKKKIISLDNDYFRSVLGDSNIGIVCNNIGEMKKVIEEIISGKNSFYSTDAEFEEIQSRYDYKNILLP</sequence>
<dbReference type="Proteomes" id="UP000238314">
    <property type="component" value="Unassembled WGS sequence"/>
</dbReference>
<proteinExistence type="predicted"/>
<dbReference type="GO" id="GO:0016740">
    <property type="term" value="F:transferase activity"/>
    <property type="evidence" value="ECO:0007669"/>
    <property type="project" value="UniProtKB-KW"/>
</dbReference>
<dbReference type="EMBL" id="FTOJ01000008">
    <property type="protein sequence ID" value="SIS97892.1"/>
    <property type="molecule type" value="Genomic_DNA"/>
</dbReference>
<reference evidence="3" key="3">
    <citation type="submission" date="2017-01" db="EMBL/GenBank/DDBJ databases">
        <authorList>
            <person name="Varghese N."/>
            <person name="Submissions S."/>
        </authorList>
    </citation>
    <scope>NUCLEOTIDE SEQUENCE [LARGE SCALE GENOMIC DNA]</scope>
    <source>
        <strain evidence="3">DSM 21068</strain>
    </source>
</reference>
<keyword evidence="2" id="KW-0808">Transferase</keyword>
<reference evidence="1 4" key="1">
    <citation type="submission" date="2016-11" db="EMBL/GenBank/DDBJ databases">
        <title>Whole genomes of Flavobacteriaceae.</title>
        <authorList>
            <person name="Stine C."/>
            <person name="Li C."/>
            <person name="Tadesse D."/>
        </authorList>
    </citation>
    <scope>NUCLEOTIDE SEQUENCE [LARGE SCALE GENOMIC DNA]</scope>
    <source>
        <strain evidence="1 4">DSM 21068</strain>
    </source>
</reference>
<dbReference type="STRING" id="551459.SAMN05421796_10816"/>
<protein>
    <submittedName>
        <fullName evidence="2">Glycosyltransferase involved in cell wall bisynthesis</fullName>
    </submittedName>
</protein>
<dbReference type="RefSeq" id="WP_076452245.1">
    <property type="nucleotide sequence ID" value="NZ_FTOJ01000008.1"/>
</dbReference>
<dbReference type="AlphaFoldDB" id="A0A1N7NHV0"/>
<dbReference type="Proteomes" id="UP000186246">
    <property type="component" value="Unassembled WGS sequence"/>
</dbReference>
<accession>A0A1N7NHV0</accession>
<dbReference type="EMBL" id="MUGO01000024">
    <property type="protein sequence ID" value="PQA90535.1"/>
    <property type="molecule type" value="Genomic_DNA"/>
</dbReference>
<evidence type="ECO:0000313" key="1">
    <source>
        <dbReference type="EMBL" id="PQA90535.1"/>
    </source>
</evidence>
<evidence type="ECO:0000313" key="4">
    <source>
        <dbReference type="Proteomes" id="UP000238314"/>
    </source>
</evidence>
<organism evidence="2 3">
    <name type="scientific">Chryseobacterium piscicola</name>
    <dbReference type="NCBI Taxonomy" id="551459"/>
    <lineage>
        <taxon>Bacteria</taxon>
        <taxon>Pseudomonadati</taxon>
        <taxon>Bacteroidota</taxon>
        <taxon>Flavobacteriia</taxon>
        <taxon>Flavobacteriales</taxon>
        <taxon>Weeksellaceae</taxon>
        <taxon>Chryseobacterium group</taxon>
        <taxon>Chryseobacterium</taxon>
    </lineage>
</organism>
<gene>
    <name evidence="1" type="ORF">B0A70_14530</name>
    <name evidence="2" type="ORF">SAMN05421796_10816</name>
</gene>
<reference evidence="2" key="2">
    <citation type="submission" date="2017-01" db="EMBL/GenBank/DDBJ databases">
        <authorList>
            <person name="Mah S.A."/>
            <person name="Swanson W.J."/>
            <person name="Moy G.W."/>
            <person name="Vacquier V.D."/>
        </authorList>
    </citation>
    <scope>NUCLEOTIDE SEQUENCE [LARGE SCALE GENOMIC DNA]</scope>
    <source>
        <strain evidence="2">DSM 21068</strain>
    </source>
</reference>
<dbReference type="SUPFAM" id="SSF53756">
    <property type="entry name" value="UDP-Glycosyltransferase/glycogen phosphorylase"/>
    <property type="match status" value="1"/>
</dbReference>
<keyword evidence="4" id="KW-1185">Reference proteome</keyword>
<evidence type="ECO:0000313" key="2">
    <source>
        <dbReference type="EMBL" id="SIS97892.1"/>
    </source>
</evidence>
<dbReference type="OrthoDB" id="1122630at2"/>
<name>A0A1N7NHV0_9FLAO</name>